<accession>H8L4U4</accession>
<dbReference type="GO" id="GO:0005737">
    <property type="term" value="C:cytoplasm"/>
    <property type="evidence" value="ECO:0007669"/>
    <property type="project" value="UniProtKB-SubCell"/>
</dbReference>
<organism evidence="4 5">
    <name type="scientific">Frateuria aurantia (strain ATCC 33424 / DSM 6220 / KCTC 2777 / LMG 1558 / NBRC 3245 / NCIMB 13370)</name>
    <name type="common">Acetobacter aurantius</name>
    <dbReference type="NCBI Taxonomy" id="767434"/>
    <lineage>
        <taxon>Bacteria</taxon>
        <taxon>Pseudomonadati</taxon>
        <taxon>Pseudomonadota</taxon>
        <taxon>Gammaproteobacteria</taxon>
        <taxon>Lysobacterales</taxon>
        <taxon>Rhodanobacteraceae</taxon>
        <taxon>Frateuria</taxon>
    </lineage>
</organism>
<dbReference type="OrthoDB" id="9798772at2"/>
<dbReference type="PANTHER" id="PTHR33620:SF1">
    <property type="entry name" value="UREASE ACCESSORY PROTEIN F"/>
    <property type="match status" value="1"/>
</dbReference>
<proteinExistence type="inferred from homology"/>
<dbReference type="InterPro" id="IPR038277">
    <property type="entry name" value="UreF_sf"/>
</dbReference>
<keyword evidence="5" id="KW-1185">Reference proteome</keyword>
<dbReference type="AlphaFoldDB" id="H8L4U4"/>
<dbReference type="EMBL" id="CP003350">
    <property type="protein sequence ID" value="AFC85017.1"/>
    <property type="molecule type" value="Genomic_DNA"/>
</dbReference>
<sequence length="232" mass="25233">MNPAMADPRAGWLQLASATLPVGAFSHSLGMEAAIEAGQLADAGQAEAWIADFLQWVWAPSEAVYWLAMHQAWTDRDDGRIEDLNRQVAVTRETAELRLESEQTGRSLRQWLLALPQTPGLGRWHRQRLEALEPASWISVHACAAVALGLNADDALYALGWSLLESLVAAAVRLVPLGQVAGQAILRRQALDLPRLLAAAQAVQSGQALNFAPMLAILSAGHETQYSRLFRS</sequence>
<gene>
    <name evidence="3" type="primary">ureF</name>
    <name evidence="4" type="ordered locus">Fraau_0535</name>
</gene>
<keyword evidence="2 3" id="KW-0143">Chaperone</keyword>
<dbReference type="KEGG" id="fau:Fraau_0535"/>
<evidence type="ECO:0000256" key="3">
    <source>
        <dbReference type="HAMAP-Rule" id="MF_01385"/>
    </source>
</evidence>
<evidence type="ECO:0000313" key="4">
    <source>
        <dbReference type="EMBL" id="AFC85017.1"/>
    </source>
</evidence>
<dbReference type="InterPro" id="IPR002639">
    <property type="entry name" value="UreF"/>
</dbReference>
<protein>
    <recommendedName>
        <fullName evidence="3">Urease accessory protein UreF</fullName>
    </recommendedName>
</protein>
<comment type="subcellular location">
    <subcellularLocation>
        <location evidence="3">Cytoplasm</location>
    </subcellularLocation>
</comment>
<evidence type="ECO:0000313" key="5">
    <source>
        <dbReference type="Proteomes" id="UP000005234"/>
    </source>
</evidence>
<keyword evidence="3" id="KW-0963">Cytoplasm</keyword>
<dbReference type="Gene3D" id="1.10.4190.10">
    <property type="entry name" value="Urease accessory protein UreF"/>
    <property type="match status" value="1"/>
</dbReference>
<evidence type="ECO:0000256" key="2">
    <source>
        <dbReference type="ARBA" id="ARBA00023186"/>
    </source>
</evidence>
<dbReference type="eggNOG" id="COG0830">
    <property type="taxonomic scope" value="Bacteria"/>
</dbReference>
<dbReference type="PANTHER" id="PTHR33620">
    <property type="entry name" value="UREASE ACCESSORY PROTEIN F"/>
    <property type="match status" value="1"/>
</dbReference>
<dbReference type="Pfam" id="PF01730">
    <property type="entry name" value="UreF"/>
    <property type="match status" value="1"/>
</dbReference>
<dbReference type="HOGENOM" id="CLU_049215_2_1_6"/>
<dbReference type="GO" id="GO:0016151">
    <property type="term" value="F:nickel cation binding"/>
    <property type="evidence" value="ECO:0007669"/>
    <property type="project" value="UniProtKB-UniRule"/>
</dbReference>
<dbReference type="Proteomes" id="UP000005234">
    <property type="component" value="Chromosome"/>
</dbReference>
<reference evidence="4" key="1">
    <citation type="submission" date="2012-02" db="EMBL/GenBank/DDBJ databases">
        <title>The complete genome of Frateuria aurantia DSM 6220.</title>
        <authorList>
            <consortium name="US DOE Joint Genome Institute (JGI-PGF)"/>
            <person name="Lucas S."/>
            <person name="Copeland A."/>
            <person name="Lapidus A."/>
            <person name="Glavina del Rio T."/>
            <person name="Dalin E."/>
            <person name="Tice H."/>
            <person name="Bruce D."/>
            <person name="Goodwin L."/>
            <person name="Pitluck S."/>
            <person name="Peters L."/>
            <person name="Ovchinnikova G."/>
            <person name="Teshima H."/>
            <person name="Kyrpides N."/>
            <person name="Mavromatis K."/>
            <person name="Ivanova N."/>
            <person name="Brettin T."/>
            <person name="Detter J.C."/>
            <person name="Han C."/>
            <person name="Larimer F."/>
            <person name="Land M."/>
            <person name="Hauser L."/>
            <person name="Markowitz V."/>
            <person name="Cheng J.-F."/>
            <person name="Hugenholtz P."/>
            <person name="Woyke T."/>
            <person name="Wu D."/>
            <person name="Brambilla E."/>
            <person name="Klenk H.-P."/>
            <person name="Eisen J.A."/>
        </authorList>
    </citation>
    <scope>NUCLEOTIDE SEQUENCE</scope>
    <source>
        <strain evidence="4">DSM 6220</strain>
    </source>
</reference>
<evidence type="ECO:0000256" key="1">
    <source>
        <dbReference type="ARBA" id="ARBA00022988"/>
    </source>
</evidence>
<dbReference type="HAMAP" id="MF_01385">
    <property type="entry name" value="UreF"/>
    <property type="match status" value="1"/>
</dbReference>
<dbReference type="STRING" id="767434.Fraau_0535"/>
<dbReference type="PIRSF" id="PIRSF009467">
    <property type="entry name" value="Ureas_acces_UreF"/>
    <property type="match status" value="1"/>
</dbReference>
<comment type="similarity">
    <text evidence="3">Belongs to the UreF family.</text>
</comment>
<comment type="function">
    <text evidence="3">Required for maturation of urease via the functional incorporation of the urease nickel metallocenter.</text>
</comment>
<comment type="subunit">
    <text evidence="3">UreD, UreF and UreG form a complex that acts as a GTP-hydrolysis-dependent molecular chaperone, activating the urease apoprotein by helping to assemble the nickel containing metallocenter of UreC. The UreE protein probably delivers the nickel.</text>
</comment>
<name>H8L4U4_FRAAD</name>
<keyword evidence="1 3" id="KW-0996">Nickel insertion</keyword>